<evidence type="ECO:0000313" key="1">
    <source>
        <dbReference type="EMBL" id="KKN26412.1"/>
    </source>
</evidence>
<comment type="caution">
    <text evidence="1">The sequence shown here is derived from an EMBL/GenBank/DDBJ whole genome shotgun (WGS) entry which is preliminary data.</text>
</comment>
<protein>
    <submittedName>
        <fullName evidence="1">Uncharacterized protein</fullName>
    </submittedName>
</protein>
<proteinExistence type="predicted"/>
<reference evidence="1" key="1">
    <citation type="journal article" date="2015" name="Nature">
        <title>Complex archaea that bridge the gap between prokaryotes and eukaryotes.</title>
        <authorList>
            <person name="Spang A."/>
            <person name="Saw J.H."/>
            <person name="Jorgensen S.L."/>
            <person name="Zaremba-Niedzwiedzka K."/>
            <person name="Martijn J."/>
            <person name="Lind A.E."/>
            <person name="van Eijk R."/>
            <person name="Schleper C."/>
            <person name="Guy L."/>
            <person name="Ettema T.J."/>
        </authorList>
    </citation>
    <scope>NUCLEOTIDE SEQUENCE</scope>
</reference>
<dbReference type="AlphaFoldDB" id="A0A0F9PP88"/>
<accession>A0A0F9PP88</accession>
<sequence length="367" mass="39739">MVDYLTVQDIRDAGIAASVASNAAVLAAIKTWQSFVEAACQQWFEARSITMKLDGNDSDMLFFAVPIVSVEYLKANGSEDELSTDLYEIYNSRTYPDDRRNPRIKLIRSEAYRDIFVEPLTLGRLKFRKGRRNQEVKGEFGFIEDGVEAMGSIQFVTKANLIDGETFVLDDGVNSAVTFYFDTSATYVPGGGYDATNIRMNVSGDTTADDVAATAKTAINGVGSTLLITAGMVETGGLLRLENDSAGEDGNQVIEETVANTGFYVWGMAGGAVPPLITRALLKLVVEKLTNPVYPNPAAPVVPAPPVLGSILEEKTDGHSTKYAQAAQMSARNFGLSGITDDPEILDIIKMFKRPRVVAVPSAWSYA</sequence>
<dbReference type="EMBL" id="LAZR01002720">
    <property type="protein sequence ID" value="KKN26412.1"/>
    <property type="molecule type" value="Genomic_DNA"/>
</dbReference>
<name>A0A0F9PP88_9ZZZZ</name>
<organism evidence="1">
    <name type="scientific">marine sediment metagenome</name>
    <dbReference type="NCBI Taxonomy" id="412755"/>
    <lineage>
        <taxon>unclassified sequences</taxon>
        <taxon>metagenomes</taxon>
        <taxon>ecological metagenomes</taxon>
    </lineage>
</organism>
<gene>
    <name evidence="1" type="ORF">LCGC14_0874900</name>
</gene>